<gene>
    <name evidence="2" type="ORF">DEF24_24740</name>
</gene>
<accession>A0A368SZ18</accession>
<dbReference type="InterPro" id="IPR025540">
    <property type="entry name" value="FlK"/>
</dbReference>
<evidence type="ECO:0000313" key="3">
    <source>
        <dbReference type="Proteomes" id="UP000253318"/>
    </source>
</evidence>
<dbReference type="RefSeq" id="WP_114400516.1">
    <property type="nucleotide sequence ID" value="NZ_QEIM01000237.1"/>
</dbReference>
<dbReference type="InterPro" id="IPR054485">
    <property type="entry name" value="FlK-like_dom"/>
</dbReference>
<comment type="caution">
    <text evidence="2">The sequence shown here is derived from an EMBL/GenBank/DDBJ whole genome shotgun (WGS) entry which is preliminary data.</text>
</comment>
<evidence type="ECO:0000259" key="1">
    <source>
        <dbReference type="Pfam" id="PF22636"/>
    </source>
</evidence>
<name>A0A368SZ18_9ACTN</name>
<protein>
    <submittedName>
        <fullName evidence="2">Thioesterase</fullName>
    </submittedName>
</protein>
<dbReference type="SUPFAM" id="SSF54637">
    <property type="entry name" value="Thioesterase/thiol ester dehydrase-isomerase"/>
    <property type="match status" value="1"/>
</dbReference>
<dbReference type="AlphaFoldDB" id="A0A368SZ18"/>
<dbReference type="Gene3D" id="3.10.129.10">
    <property type="entry name" value="Hotdog Thioesterase"/>
    <property type="match status" value="1"/>
</dbReference>
<reference evidence="2 3" key="1">
    <citation type="submission" date="2018-04" db="EMBL/GenBank/DDBJ databases">
        <title>Novel actinobacteria from marine sediment.</title>
        <authorList>
            <person name="Ng Z.Y."/>
            <person name="Tan G.Y.A."/>
        </authorList>
    </citation>
    <scope>NUCLEOTIDE SEQUENCE [LARGE SCALE GENOMIC DNA]</scope>
    <source>
        <strain evidence="2 3">TPS81</strain>
    </source>
</reference>
<dbReference type="OrthoDB" id="6902891at2"/>
<feature type="domain" description="Fluoroacetyl-CoA-specific thioesterase-like" evidence="1">
    <location>
        <begin position="17"/>
        <end position="118"/>
    </location>
</feature>
<dbReference type="Pfam" id="PF22636">
    <property type="entry name" value="FlK"/>
    <property type="match status" value="1"/>
</dbReference>
<dbReference type="Proteomes" id="UP000253318">
    <property type="component" value="Unassembled WGS sequence"/>
</dbReference>
<dbReference type="PANTHER" id="PTHR36934:SF1">
    <property type="entry name" value="THIOESTERASE DOMAIN-CONTAINING PROTEIN"/>
    <property type="match status" value="1"/>
</dbReference>
<organism evidence="2 3">
    <name type="scientific">Marinitenerispora sediminis</name>
    <dbReference type="NCBI Taxonomy" id="1931232"/>
    <lineage>
        <taxon>Bacteria</taxon>
        <taxon>Bacillati</taxon>
        <taxon>Actinomycetota</taxon>
        <taxon>Actinomycetes</taxon>
        <taxon>Streptosporangiales</taxon>
        <taxon>Nocardiopsidaceae</taxon>
        <taxon>Marinitenerispora</taxon>
    </lineage>
</organism>
<keyword evidence="3" id="KW-1185">Reference proteome</keyword>
<proteinExistence type="predicted"/>
<dbReference type="PANTHER" id="PTHR36934">
    <property type="entry name" value="BLR0278 PROTEIN"/>
    <property type="match status" value="1"/>
</dbReference>
<dbReference type="EMBL" id="QEIN01000304">
    <property type="protein sequence ID" value="RCV49939.1"/>
    <property type="molecule type" value="Genomic_DNA"/>
</dbReference>
<sequence>MVHADVEGLRAATTRTVRPEDCATQWGNDGLEVLSTPAILGHTERLCAEAMAPYLEPGEMSVGVQVEMHHRAPAPVGGKVDYRITAPAVDRRTEFGFEVRDEADNVICNGTHLRAVVAVDRFLERYGLPRPAPADGAAAPAPAPGER</sequence>
<dbReference type="InterPro" id="IPR029069">
    <property type="entry name" value="HotDog_dom_sf"/>
</dbReference>
<evidence type="ECO:0000313" key="2">
    <source>
        <dbReference type="EMBL" id="RCV49939.1"/>
    </source>
</evidence>